<keyword evidence="2" id="KW-1185">Reference proteome</keyword>
<gene>
    <name evidence="1" type="ORF">AVEN_346_1</name>
</gene>
<evidence type="ECO:0000313" key="2">
    <source>
        <dbReference type="Proteomes" id="UP000499080"/>
    </source>
</evidence>
<name>A0A4Y2UB09_ARAVE</name>
<dbReference type="EMBL" id="BGPR01035139">
    <property type="protein sequence ID" value="GBO09822.1"/>
    <property type="molecule type" value="Genomic_DNA"/>
</dbReference>
<sequence>MAQSTSALPEGQSKVIRRVVKKMISSKVVLNGTGKNSTLEIVSKMPKRKAIFLSRLGPSTTVNDITNYLNSLKLQYLQFNRFNTKFQSYAFFHIEVYECDPSANIR</sequence>
<dbReference type="AlphaFoldDB" id="A0A4Y2UB09"/>
<comment type="caution">
    <text evidence="1">The sequence shown here is derived from an EMBL/GenBank/DDBJ whole genome shotgun (WGS) entry which is preliminary data.</text>
</comment>
<protein>
    <submittedName>
        <fullName evidence="1">Uncharacterized protein</fullName>
    </submittedName>
</protein>
<proteinExistence type="predicted"/>
<organism evidence="1 2">
    <name type="scientific">Araneus ventricosus</name>
    <name type="common">Orbweaver spider</name>
    <name type="synonym">Epeira ventricosa</name>
    <dbReference type="NCBI Taxonomy" id="182803"/>
    <lineage>
        <taxon>Eukaryota</taxon>
        <taxon>Metazoa</taxon>
        <taxon>Ecdysozoa</taxon>
        <taxon>Arthropoda</taxon>
        <taxon>Chelicerata</taxon>
        <taxon>Arachnida</taxon>
        <taxon>Araneae</taxon>
        <taxon>Araneomorphae</taxon>
        <taxon>Entelegynae</taxon>
        <taxon>Araneoidea</taxon>
        <taxon>Araneidae</taxon>
        <taxon>Araneus</taxon>
    </lineage>
</organism>
<reference evidence="1 2" key="1">
    <citation type="journal article" date="2019" name="Sci. Rep.">
        <title>Orb-weaving spider Araneus ventricosus genome elucidates the spidroin gene catalogue.</title>
        <authorList>
            <person name="Kono N."/>
            <person name="Nakamura H."/>
            <person name="Ohtoshi R."/>
            <person name="Moran D.A.P."/>
            <person name="Shinohara A."/>
            <person name="Yoshida Y."/>
            <person name="Fujiwara M."/>
            <person name="Mori M."/>
            <person name="Tomita M."/>
            <person name="Arakawa K."/>
        </authorList>
    </citation>
    <scope>NUCLEOTIDE SEQUENCE [LARGE SCALE GENOMIC DNA]</scope>
</reference>
<evidence type="ECO:0000313" key="1">
    <source>
        <dbReference type="EMBL" id="GBO09822.1"/>
    </source>
</evidence>
<accession>A0A4Y2UB09</accession>
<dbReference type="Proteomes" id="UP000499080">
    <property type="component" value="Unassembled WGS sequence"/>
</dbReference>